<dbReference type="EMBL" id="CP011391">
    <property type="protein sequence ID" value="AMK54511.1"/>
    <property type="molecule type" value="Genomic_DNA"/>
</dbReference>
<evidence type="ECO:0000313" key="2">
    <source>
        <dbReference type="EMBL" id="AMK54511.1"/>
    </source>
</evidence>
<reference evidence="2 3" key="1">
    <citation type="journal article" date="2016" name="Gut Pathog.">
        <title>Whole genome sequencing of "Faecalibaculum rodentium" ALO17, isolated from C57BL/6J laboratory mouse feces.</title>
        <authorList>
            <person name="Lim S."/>
            <person name="Chang D.H."/>
            <person name="Ahn S."/>
            <person name="Kim B.C."/>
        </authorList>
    </citation>
    <scope>NUCLEOTIDE SEQUENCE [LARGE SCALE GENOMIC DNA]</scope>
    <source>
        <strain evidence="2 3">Alo17</strain>
    </source>
</reference>
<dbReference type="RefSeq" id="WP_143385502.1">
    <property type="nucleotide sequence ID" value="NZ_CAJTBG010000035.1"/>
</dbReference>
<dbReference type="KEGG" id="fro:AALO17_13770"/>
<dbReference type="Gene3D" id="1.10.10.10">
    <property type="entry name" value="Winged helix-like DNA-binding domain superfamily/Winged helix DNA-binding domain"/>
    <property type="match status" value="1"/>
</dbReference>
<feature type="domain" description="Transcription regulator PadR N-terminal" evidence="1">
    <location>
        <begin position="20"/>
        <end position="86"/>
    </location>
</feature>
<proteinExistence type="predicted"/>
<dbReference type="SUPFAM" id="SSF46785">
    <property type="entry name" value="Winged helix' DNA-binding domain"/>
    <property type="match status" value="1"/>
</dbReference>
<keyword evidence="3" id="KW-1185">Reference proteome</keyword>
<sequence length="103" mass="11683">MYENDLPLTESMFYILLALHEPRHGYAITQAVEQMTCSRVKLGAGTLYGALKTMQKKGWIEPCGEAPGSRGKKEYRLTREGSEVFEAETERMKEALKNAERVL</sequence>
<dbReference type="GeneID" id="78478089"/>
<dbReference type="AlphaFoldDB" id="A0A140DV34"/>
<protein>
    <submittedName>
        <fullName evidence="2">PadR family transcriptional regulator</fullName>
    </submittedName>
</protein>
<dbReference type="Proteomes" id="UP000069771">
    <property type="component" value="Chromosome"/>
</dbReference>
<dbReference type="STRING" id="1702221.AALO17_13770"/>
<dbReference type="InterPro" id="IPR052509">
    <property type="entry name" value="Metal_resp_DNA-bind_regulator"/>
</dbReference>
<dbReference type="PATRIC" id="fig|1702221.3.peg.1328"/>
<gene>
    <name evidence="2" type="ORF">AALO17_13770</name>
</gene>
<dbReference type="InterPro" id="IPR036390">
    <property type="entry name" value="WH_DNA-bd_sf"/>
</dbReference>
<dbReference type="PANTHER" id="PTHR33169">
    <property type="entry name" value="PADR-FAMILY TRANSCRIPTIONAL REGULATOR"/>
    <property type="match status" value="1"/>
</dbReference>
<evidence type="ECO:0000259" key="1">
    <source>
        <dbReference type="Pfam" id="PF03551"/>
    </source>
</evidence>
<dbReference type="InterPro" id="IPR005149">
    <property type="entry name" value="Tscrpt_reg_PadR_N"/>
</dbReference>
<accession>A0A140DV34</accession>
<dbReference type="PANTHER" id="PTHR33169:SF13">
    <property type="entry name" value="PADR-FAMILY TRANSCRIPTIONAL REGULATOR"/>
    <property type="match status" value="1"/>
</dbReference>
<evidence type="ECO:0000313" key="3">
    <source>
        <dbReference type="Proteomes" id="UP000069771"/>
    </source>
</evidence>
<dbReference type="InterPro" id="IPR036388">
    <property type="entry name" value="WH-like_DNA-bd_sf"/>
</dbReference>
<name>A0A140DV34_9FIRM</name>
<organism evidence="2 3">
    <name type="scientific">Faecalibaculum rodentium</name>
    <dbReference type="NCBI Taxonomy" id="1702221"/>
    <lineage>
        <taxon>Bacteria</taxon>
        <taxon>Bacillati</taxon>
        <taxon>Bacillota</taxon>
        <taxon>Erysipelotrichia</taxon>
        <taxon>Erysipelotrichales</taxon>
        <taxon>Erysipelotrichaceae</taxon>
        <taxon>Faecalibaculum</taxon>
    </lineage>
</organism>
<dbReference type="Pfam" id="PF03551">
    <property type="entry name" value="PadR"/>
    <property type="match status" value="1"/>
</dbReference>
<dbReference type="OrthoDB" id="9814826at2"/>